<dbReference type="EMBL" id="SACS01000008">
    <property type="protein sequence ID" value="RVU37606.1"/>
    <property type="molecule type" value="Genomic_DNA"/>
</dbReference>
<dbReference type="RefSeq" id="WP_127698761.1">
    <property type="nucleotide sequence ID" value="NZ_SACS01000008.1"/>
</dbReference>
<dbReference type="Gene3D" id="3.40.50.2000">
    <property type="entry name" value="Glycogen Phosphorylase B"/>
    <property type="match status" value="2"/>
</dbReference>
<evidence type="ECO:0000313" key="2">
    <source>
        <dbReference type="EMBL" id="RVU37606.1"/>
    </source>
</evidence>
<dbReference type="InterPro" id="IPR028098">
    <property type="entry name" value="Glyco_trans_4-like_N"/>
</dbReference>
<accession>A0A437QSY0</accession>
<comment type="caution">
    <text evidence="2">The sequence shown here is derived from an EMBL/GenBank/DDBJ whole genome shotgun (WGS) entry which is preliminary data.</text>
</comment>
<feature type="domain" description="Glycosyltransferase subfamily 4-like N-terminal" evidence="1">
    <location>
        <begin position="38"/>
        <end position="219"/>
    </location>
</feature>
<reference evidence="2 3" key="1">
    <citation type="submission" date="2019-01" db="EMBL/GenBank/DDBJ databases">
        <authorList>
            <person name="Chen W.-M."/>
        </authorList>
    </citation>
    <scope>NUCLEOTIDE SEQUENCE [LARGE SCALE GENOMIC DNA]</scope>
    <source>
        <strain evidence="2 3">KYPC3</strain>
    </source>
</reference>
<gene>
    <name evidence="2" type="ORF">EOE67_08940</name>
</gene>
<sequence length="415" mass="46686">MLRDFDGISPAPSSGNRNVLLIALEMPPARSAGVQRPYRFAEYLLELGWNPIVLTASSDIYQRFDHELQIPPALAGRIYRAKAYDASRLFSIAGRSPDWLALPDRYWPWYFNATKLGQQLIEQFDIGCIWSTYPVLTAHLIGRKLAKTNHLPWIADFRDPIQCHYNPAYQHFNAINRLLERKIVQSASKVCTTSNEAADLYRSIYPEQAGDKFCVIENGFVPLPAPAALVPDKFTLLYSGALYGNGRDINGIFRVLQQLKQQQLINQQNFVLRFRGSAKPERYAKELAAHDIADLVEFAPAIAFEQAVAEMQQCSANMLIQDEIFKYQIPGKLYDYIQSQKPLLAICPDGSATANACRELPNCWRVWQDAELASAIRALLAGHFSAPLDTATANSYSRRARTVQLAALMQSLLVD</sequence>
<protein>
    <recommendedName>
        <fullName evidence="1">Glycosyltransferase subfamily 4-like N-terminal domain-containing protein</fullName>
    </recommendedName>
</protein>
<dbReference type="AlphaFoldDB" id="A0A437QSY0"/>
<evidence type="ECO:0000313" key="3">
    <source>
        <dbReference type="Proteomes" id="UP000283077"/>
    </source>
</evidence>
<dbReference type="OrthoDB" id="9794575at2"/>
<keyword evidence="3" id="KW-1185">Reference proteome</keyword>
<dbReference type="GO" id="GO:0016757">
    <property type="term" value="F:glycosyltransferase activity"/>
    <property type="evidence" value="ECO:0007669"/>
    <property type="project" value="UniProtKB-ARBA"/>
</dbReference>
<evidence type="ECO:0000259" key="1">
    <source>
        <dbReference type="Pfam" id="PF13439"/>
    </source>
</evidence>
<name>A0A437QSY0_9GAMM</name>
<organism evidence="2 3">
    <name type="scientific">Rheinheimera riviphila</name>
    <dbReference type="NCBI Taxonomy" id="1834037"/>
    <lineage>
        <taxon>Bacteria</taxon>
        <taxon>Pseudomonadati</taxon>
        <taxon>Pseudomonadota</taxon>
        <taxon>Gammaproteobacteria</taxon>
        <taxon>Chromatiales</taxon>
        <taxon>Chromatiaceae</taxon>
        <taxon>Rheinheimera</taxon>
    </lineage>
</organism>
<dbReference type="Proteomes" id="UP000283077">
    <property type="component" value="Unassembled WGS sequence"/>
</dbReference>
<proteinExistence type="predicted"/>
<dbReference type="SUPFAM" id="SSF53756">
    <property type="entry name" value="UDP-Glycosyltransferase/glycogen phosphorylase"/>
    <property type="match status" value="1"/>
</dbReference>
<dbReference type="Pfam" id="PF13439">
    <property type="entry name" value="Glyco_transf_4"/>
    <property type="match status" value="1"/>
</dbReference>